<dbReference type="OrthoDB" id="6279672at2759"/>
<keyword evidence="3" id="KW-1185">Reference proteome</keyword>
<dbReference type="EMBL" id="UZAN01042651">
    <property type="protein sequence ID" value="VDP76477.1"/>
    <property type="molecule type" value="Genomic_DNA"/>
</dbReference>
<dbReference type="WBParaSite" id="ECPE_0000577601-mRNA-1">
    <property type="protein sequence ID" value="ECPE_0000577601-mRNA-1"/>
    <property type="gene ID" value="ECPE_0000577601"/>
</dbReference>
<protein>
    <submittedName>
        <fullName evidence="2 4">Uncharacterized protein</fullName>
    </submittedName>
</protein>
<feature type="compositionally biased region" description="Basic and acidic residues" evidence="1">
    <location>
        <begin position="93"/>
        <end position="110"/>
    </location>
</feature>
<feature type="region of interest" description="Disordered" evidence="1">
    <location>
        <begin position="1"/>
        <end position="38"/>
    </location>
</feature>
<dbReference type="Proteomes" id="UP000272942">
    <property type="component" value="Unassembled WGS sequence"/>
</dbReference>
<evidence type="ECO:0000313" key="2">
    <source>
        <dbReference type="EMBL" id="VDP76477.1"/>
    </source>
</evidence>
<feature type="compositionally biased region" description="Basic and acidic residues" evidence="1">
    <location>
        <begin position="133"/>
        <end position="151"/>
    </location>
</feature>
<gene>
    <name evidence="2" type="ORF">ECPE_LOCUS5763</name>
</gene>
<proteinExistence type="predicted"/>
<organism evidence="4">
    <name type="scientific">Echinostoma caproni</name>
    <dbReference type="NCBI Taxonomy" id="27848"/>
    <lineage>
        <taxon>Eukaryota</taxon>
        <taxon>Metazoa</taxon>
        <taxon>Spiralia</taxon>
        <taxon>Lophotrochozoa</taxon>
        <taxon>Platyhelminthes</taxon>
        <taxon>Trematoda</taxon>
        <taxon>Digenea</taxon>
        <taxon>Plagiorchiida</taxon>
        <taxon>Echinostomata</taxon>
        <taxon>Echinostomatoidea</taxon>
        <taxon>Echinostomatidae</taxon>
        <taxon>Echinostoma</taxon>
    </lineage>
</organism>
<evidence type="ECO:0000313" key="3">
    <source>
        <dbReference type="Proteomes" id="UP000272942"/>
    </source>
</evidence>
<feature type="region of interest" description="Disordered" evidence="1">
    <location>
        <begin position="307"/>
        <end position="330"/>
    </location>
</feature>
<reference evidence="2 3" key="2">
    <citation type="submission" date="2018-11" db="EMBL/GenBank/DDBJ databases">
        <authorList>
            <consortium name="Pathogen Informatics"/>
        </authorList>
    </citation>
    <scope>NUCLEOTIDE SEQUENCE [LARGE SCALE GENOMIC DNA]</scope>
    <source>
        <strain evidence="2 3">Egypt</strain>
    </source>
</reference>
<feature type="compositionally biased region" description="Basic residues" evidence="1">
    <location>
        <begin position="120"/>
        <end position="130"/>
    </location>
</feature>
<accession>A0A183AFM8</accession>
<evidence type="ECO:0000313" key="4">
    <source>
        <dbReference type="WBParaSite" id="ECPE_0000577601-mRNA-1"/>
    </source>
</evidence>
<reference evidence="4" key="1">
    <citation type="submission" date="2016-06" db="UniProtKB">
        <authorList>
            <consortium name="WormBaseParasite"/>
        </authorList>
    </citation>
    <scope>IDENTIFICATION</scope>
</reference>
<feature type="region of interest" description="Disordered" evidence="1">
    <location>
        <begin position="67"/>
        <end position="152"/>
    </location>
</feature>
<evidence type="ECO:0000256" key="1">
    <source>
        <dbReference type="SAM" id="MobiDB-lite"/>
    </source>
</evidence>
<sequence>MGQATGKLTISHVENKNKTEAPIEADGDAPQAVNAGQIVNGDVTNAPDLLPIDDDIEPVTTAKSNVTAEAPVAHDQPAAAEHGPNGSVNAVTEGHETSAVDEEKKKEEKSKKTKNPLVWIHRRLSKRLSTSKKGSEKTSDDNVPAEERTEEAALVAATPAGVATTTDIVESTTLSATPVTAAEHQQVVEAASSLVDQVLNTAMIQQMSEQSVEHTPEVAPITTEVVEQQHEAETEQPVLDTNNTNAEYEPCYQPEGETETALMGKPTEHEVPVDSTDANHVNGHGDFEHHEDDAVASKLANLELTNGHSEHHPTTNGVGGMHSDVIVNGD</sequence>
<dbReference type="AlphaFoldDB" id="A0A183AFM8"/>
<name>A0A183AFM8_9TREM</name>